<accession>A0A5Y2QI41</accession>
<dbReference type="Pfam" id="PF21527">
    <property type="entry name" value="Stv"/>
    <property type="match status" value="1"/>
</dbReference>
<evidence type="ECO:0000259" key="1">
    <source>
        <dbReference type="Pfam" id="PF21527"/>
    </source>
</evidence>
<dbReference type="AlphaFoldDB" id="A0A5Y2QI41"/>
<feature type="domain" description="Putative adhesin Stv" evidence="1">
    <location>
        <begin position="241"/>
        <end position="361"/>
    </location>
</feature>
<dbReference type="InterPro" id="IPR049002">
    <property type="entry name" value="Stv"/>
</dbReference>
<proteinExistence type="predicted"/>
<protein>
    <submittedName>
        <fullName evidence="2">RHS repeat-associated core domain-containing protein</fullName>
    </submittedName>
</protein>
<dbReference type="Gene3D" id="2.180.10.10">
    <property type="entry name" value="RHS repeat-associated core"/>
    <property type="match status" value="1"/>
</dbReference>
<comment type="caution">
    <text evidence="2">The sequence shown here is derived from an EMBL/GenBank/DDBJ whole genome shotgun (WGS) entry which is preliminary data.</text>
</comment>
<dbReference type="Proteomes" id="UP000839641">
    <property type="component" value="Unassembled WGS sequence"/>
</dbReference>
<dbReference type="NCBIfam" id="TIGR03696">
    <property type="entry name" value="Rhs_assc_core"/>
    <property type="match status" value="1"/>
</dbReference>
<name>A0A5Y2QI41_SALER</name>
<dbReference type="EMBL" id="AAILJL010000001">
    <property type="protein sequence ID" value="ECF4921426.1"/>
    <property type="molecule type" value="Genomic_DNA"/>
</dbReference>
<reference evidence="2" key="1">
    <citation type="submission" date="2019-07" db="EMBL/GenBank/DDBJ databases">
        <authorList>
            <consortium name="GenomeTrakr network: Whole genome sequencing for foodborne pathogen traceback"/>
        </authorList>
    </citation>
    <scope>NUCLEOTIDE SEQUENCE [LARGE SCALE GENOMIC DNA]</scope>
    <source>
        <strain evidence="2">FDA00014297</strain>
    </source>
</reference>
<organism evidence="2">
    <name type="scientific">Salmonella enterica subsp. arizonae</name>
    <dbReference type="NCBI Taxonomy" id="59203"/>
    <lineage>
        <taxon>Bacteria</taxon>
        <taxon>Pseudomonadati</taxon>
        <taxon>Pseudomonadota</taxon>
        <taxon>Gammaproteobacteria</taxon>
        <taxon>Enterobacterales</taxon>
        <taxon>Enterobacteriaceae</taxon>
        <taxon>Salmonella</taxon>
    </lineage>
</organism>
<evidence type="ECO:0000313" key="2">
    <source>
        <dbReference type="EMBL" id="ECF4921426.1"/>
    </source>
</evidence>
<dbReference type="InterPro" id="IPR022385">
    <property type="entry name" value="Rhs_assc_core"/>
</dbReference>
<gene>
    <name evidence="2" type="ORF">FLP03_04055</name>
</gene>
<sequence length="384" mass="41796">MTLQITGNNMNGSPELSLARGKSTTLAWSPFGGGAMRTGNVALLPGFNGERQDPLSGVTHLGNGYRAYSPALRRFTCPDSESPFGAGGINPYVYCDHDPVNNIDPSGHAPISERIRKVASQFERQEMKTAEESMSSAVATVGSVSSGTELAAQGATGVSQTITRARGNTETAQNLGWASLGTGVAGGMGLAEGDNQQVVNRLSKGWINRRKRTYTLSSYPPSHSFDTFDLYQSPNNPNKRVIITAHGMQTLRGKSAYLPKGVSFRYYSSDGNALYDPGLMRMALGPEYNTPRETLNGPGRIRNYQLERYPHDTPQEITKVVNTMEVDIIAITKNTSLRHVLKVLDQNNLNYSVIEGCFCRSSLKASILDFLKIAEVPVQSVERH</sequence>